<dbReference type="InterPro" id="IPR000194">
    <property type="entry name" value="ATPase_F1/V1/A1_a/bsu_nucl-bd"/>
</dbReference>
<feature type="compositionally biased region" description="Acidic residues" evidence="1">
    <location>
        <begin position="384"/>
        <end position="393"/>
    </location>
</feature>
<name>A0A1F4X4H5_UNCKA</name>
<reference evidence="3 4" key="1">
    <citation type="journal article" date="2016" name="Nat. Commun.">
        <title>Thousands of microbial genomes shed light on interconnected biogeochemical processes in an aquifer system.</title>
        <authorList>
            <person name="Anantharaman K."/>
            <person name="Brown C.T."/>
            <person name="Hug L.A."/>
            <person name="Sharon I."/>
            <person name="Castelle C.J."/>
            <person name="Probst A.J."/>
            <person name="Thomas B.C."/>
            <person name="Singh A."/>
            <person name="Wilkins M.J."/>
            <person name="Karaoz U."/>
            <person name="Brodie E.L."/>
            <person name="Williams K.H."/>
            <person name="Hubbard S.S."/>
            <person name="Banfield J.F."/>
        </authorList>
    </citation>
    <scope>NUCLEOTIDE SEQUENCE [LARGE SCALE GENOMIC DNA]</scope>
</reference>
<dbReference type="AlphaFoldDB" id="A0A1F4X4H5"/>
<evidence type="ECO:0000313" key="4">
    <source>
        <dbReference type="Proteomes" id="UP000176815"/>
    </source>
</evidence>
<dbReference type="InterPro" id="IPR027417">
    <property type="entry name" value="P-loop_NTPase"/>
</dbReference>
<dbReference type="SUPFAM" id="SSF52540">
    <property type="entry name" value="P-loop containing nucleoside triphosphate hydrolases"/>
    <property type="match status" value="1"/>
</dbReference>
<dbReference type="EMBL" id="MEWG01000039">
    <property type="protein sequence ID" value="OGC76614.1"/>
    <property type="molecule type" value="Genomic_DNA"/>
</dbReference>
<dbReference type="GO" id="GO:0008186">
    <property type="term" value="F:ATP-dependent activity, acting on RNA"/>
    <property type="evidence" value="ECO:0007669"/>
    <property type="project" value="InterPro"/>
</dbReference>
<sequence length="426" mass="46612">MGNGGAQAYVLQAEKRLTLDERVAADVKGGQLPVPVTGLIPTVDWLREFTPPQLLDPDVVKRVGIGISPEEVARWGLRTGDLVKFGADRKVIEVSGITDDLRSRTRPRIEGVGGVFGDYADKMVPVDEHGILSIRMATLLAPIGYGQRLGILSPPNGGKTWLLRDLLQALLLVSKSDSRMRILVVQVGERAEDGTNYDTVINSVDHNPDQVELYVTPDGDPEFAHYYVVKFVTQRARELTALGYNVFLLVDSFSRVLMSHSRAEEIVKPPNVGMISGGISTASVTAVKKLLSIAGNFPFGSLTVVATMLTGQGSSEAALAMEVGPSVLTTHWELLNHPMSVKPTFNVATCGTREITRLLAAVPGFAGERELVKKLMWPKGRQPEEEDSEPEGDDKEKPKRRKRNDSAAQALEILRTYADNNKRPKR</sequence>
<dbReference type="Pfam" id="PF00006">
    <property type="entry name" value="ATP-synt_ab"/>
    <property type="match status" value="1"/>
</dbReference>
<dbReference type="Proteomes" id="UP000176815">
    <property type="component" value="Unassembled WGS sequence"/>
</dbReference>
<evidence type="ECO:0000259" key="2">
    <source>
        <dbReference type="Pfam" id="PF00006"/>
    </source>
</evidence>
<gene>
    <name evidence="3" type="ORF">A2619_04135</name>
</gene>
<feature type="domain" description="ATPase F1/V1/A1 complex alpha/beta subunit nucleotide-binding" evidence="2">
    <location>
        <begin position="134"/>
        <end position="324"/>
    </location>
</feature>
<proteinExistence type="predicted"/>
<comment type="caution">
    <text evidence="3">The sequence shown here is derived from an EMBL/GenBank/DDBJ whole genome shotgun (WGS) entry which is preliminary data.</text>
</comment>
<organism evidence="3 4">
    <name type="scientific">candidate division WWE3 bacterium RIFOXYD1_FULL_39_9</name>
    <dbReference type="NCBI Taxonomy" id="1802649"/>
    <lineage>
        <taxon>Bacteria</taxon>
        <taxon>Katanobacteria</taxon>
    </lineage>
</organism>
<evidence type="ECO:0000313" key="3">
    <source>
        <dbReference type="EMBL" id="OGC76614.1"/>
    </source>
</evidence>
<dbReference type="PANTHER" id="PTHR46425">
    <property type="entry name" value="TRANSCRIPTION TERMINATION FACTOR RHO"/>
    <property type="match status" value="1"/>
</dbReference>
<dbReference type="Gene3D" id="3.40.50.300">
    <property type="entry name" value="P-loop containing nucleotide triphosphate hydrolases"/>
    <property type="match status" value="1"/>
</dbReference>
<dbReference type="GO" id="GO:0003723">
    <property type="term" value="F:RNA binding"/>
    <property type="evidence" value="ECO:0007669"/>
    <property type="project" value="InterPro"/>
</dbReference>
<dbReference type="GO" id="GO:0005524">
    <property type="term" value="F:ATP binding"/>
    <property type="evidence" value="ECO:0007669"/>
    <property type="project" value="InterPro"/>
</dbReference>
<dbReference type="PANTHER" id="PTHR46425:SF1">
    <property type="entry name" value="TRANSCRIPTION TERMINATION FACTOR RHO"/>
    <property type="match status" value="1"/>
</dbReference>
<feature type="region of interest" description="Disordered" evidence="1">
    <location>
        <begin position="377"/>
        <end position="409"/>
    </location>
</feature>
<protein>
    <recommendedName>
        <fullName evidence="2">ATPase F1/V1/A1 complex alpha/beta subunit nucleotide-binding domain-containing protein</fullName>
    </recommendedName>
</protein>
<dbReference type="GO" id="GO:0006353">
    <property type="term" value="P:DNA-templated transcription termination"/>
    <property type="evidence" value="ECO:0007669"/>
    <property type="project" value="InterPro"/>
</dbReference>
<evidence type="ECO:0000256" key="1">
    <source>
        <dbReference type="SAM" id="MobiDB-lite"/>
    </source>
</evidence>
<dbReference type="InterPro" id="IPR004665">
    <property type="entry name" value="Term_rho"/>
</dbReference>
<accession>A0A1F4X4H5</accession>